<dbReference type="InterPro" id="IPR038740">
    <property type="entry name" value="BioF2-like_GNAT_dom"/>
</dbReference>
<name>A0ABW9SRF5_9BURK</name>
<reference evidence="2 3" key="1">
    <citation type="submission" date="2019-11" db="EMBL/GenBank/DDBJ databases">
        <title>Type strains purchased from KCTC, JCM and DSMZ.</title>
        <authorList>
            <person name="Lu H."/>
        </authorList>
    </citation>
    <scope>NUCLEOTIDE SEQUENCE [LARGE SCALE GENOMIC DNA]</scope>
    <source>
        <strain evidence="2 3">DSM 103461</strain>
    </source>
</reference>
<feature type="domain" description="BioF2-like acetyltransferase" evidence="1">
    <location>
        <begin position="177"/>
        <end position="312"/>
    </location>
</feature>
<proteinExistence type="predicted"/>
<comment type="caution">
    <text evidence="2">The sequence shown here is derived from an EMBL/GenBank/DDBJ whole genome shotgun (WGS) entry which is preliminary data.</text>
</comment>
<dbReference type="RefSeq" id="WP_155436057.1">
    <property type="nucleotide sequence ID" value="NZ_JBHLXK010000006.1"/>
</dbReference>
<evidence type="ECO:0000259" key="1">
    <source>
        <dbReference type="Pfam" id="PF13480"/>
    </source>
</evidence>
<keyword evidence="3" id="KW-1185">Reference proteome</keyword>
<evidence type="ECO:0000313" key="3">
    <source>
        <dbReference type="Proteomes" id="UP000735592"/>
    </source>
</evidence>
<sequence length="362" mass="40210">MPSSLIYFRNLDQQSGDARLRAQWQALAAASNSSEAIYQTPAFADFLTTCAAPQQRFHLYGAYTANHQPLGLIPLLHTGLATGITQRWYQRQQLVLLGSSPLLPADAALLDALHDFLLAEFPRVQALVYRALPQNHAIWLHLQQSSMLLPLALHGWRGCHSMALPSSYADYLNRLGSKRRYNLKRQQRQLVEAAGGTLALQVIRRPAEVAALEQGLQLCCPPARRLQLWDTNEMQALARLGLLLCFRIDAGTQCCGVVLGLQSGTVYHLFNILPAPAWQALSAGTSILQLALAYLCDAQRGHCQRVEFGYGQPGHSYQSSNAVSLRSHVLVLRDSPANRLYRLWHGARSGLLQRLHSKPDVR</sequence>
<dbReference type="EMBL" id="WNKW01000005">
    <property type="protein sequence ID" value="MTW34696.1"/>
    <property type="molecule type" value="Genomic_DNA"/>
</dbReference>
<gene>
    <name evidence="2" type="ORF">GM655_17975</name>
</gene>
<dbReference type="InterPro" id="IPR016181">
    <property type="entry name" value="Acyl_CoA_acyltransferase"/>
</dbReference>
<protein>
    <submittedName>
        <fullName evidence="2">GNAT family N-acetyltransferase</fullName>
    </submittedName>
</protein>
<dbReference type="Proteomes" id="UP000735592">
    <property type="component" value="Unassembled WGS sequence"/>
</dbReference>
<dbReference type="Pfam" id="PF13480">
    <property type="entry name" value="Acetyltransf_6"/>
    <property type="match status" value="1"/>
</dbReference>
<organism evidence="2 3">
    <name type="scientific">Pseudoduganella danionis</name>
    <dbReference type="NCBI Taxonomy" id="1890295"/>
    <lineage>
        <taxon>Bacteria</taxon>
        <taxon>Pseudomonadati</taxon>
        <taxon>Pseudomonadota</taxon>
        <taxon>Betaproteobacteria</taxon>
        <taxon>Burkholderiales</taxon>
        <taxon>Oxalobacteraceae</taxon>
        <taxon>Telluria group</taxon>
        <taxon>Pseudoduganella</taxon>
    </lineage>
</organism>
<dbReference type="SUPFAM" id="SSF55729">
    <property type="entry name" value="Acyl-CoA N-acyltransferases (Nat)"/>
    <property type="match status" value="1"/>
</dbReference>
<evidence type="ECO:0000313" key="2">
    <source>
        <dbReference type="EMBL" id="MTW34696.1"/>
    </source>
</evidence>
<accession>A0ABW9SRF5</accession>